<comment type="caution">
    <text evidence="2">The sequence shown here is derived from an EMBL/GenBank/DDBJ whole genome shotgun (WGS) entry which is preliminary data.</text>
</comment>
<dbReference type="Proteomes" id="UP000700596">
    <property type="component" value="Unassembled WGS sequence"/>
</dbReference>
<keyword evidence="1" id="KW-0732">Signal</keyword>
<keyword evidence="3" id="KW-1185">Reference proteome</keyword>
<evidence type="ECO:0000313" key="3">
    <source>
        <dbReference type="Proteomes" id="UP000700596"/>
    </source>
</evidence>
<dbReference type="EMBL" id="JAGMWT010000009">
    <property type="protein sequence ID" value="KAH7122568.1"/>
    <property type="molecule type" value="Genomic_DNA"/>
</dbReference>
<dbReference type="AlphaFoldDB" id="A0A9P9IHT2"/>
<name>A0A9P9IHT2_9PLEO</name>
<feature type="signal peptide" evidence="1">
    <location>
        <begin position="1"/>
        <end position="22"/>
    </location>
</feature>
<gene>
    <name evidence="2" type="ORF">B0J11DRAFT_569361</name>
</gene>
<proteinExistence type="predicted"/>
<organism evidence="2 3">
    <name type="scientific">Dendryphion nanum</name>
    <dbReference type="NCBI Taxonomy" id="256645"/>
    <lineage>
        <taxon>Eukaryota</taxon>
        <taxon>Fungi</taxon>
        <taxon>Dikarya</taxon>
        <taxon>Ascomycota</taxon>
        <taxon>Pezizomycotina</taxon>
        <taxon>Dothideomycetes</taxon>
        <taxon>Pleosporomycetidae</taxon>
        <taxon>Pleosporales</taxon>
        <taxon>Torulaceae</taxon>
        <taxon>Dendryphion</taxon>
    </lineage>
</organism>
<feature type="chain" id="PRO_5040226926" evidence="1">
    <location>
        <begin position="23"/>
        <end position="129"/>
    </location>
</feature>
<reference evidence="2" key="1">
    <citation type="journal article" date="2021" name="Nat. Commun.">
        <title>Genetic determinants of endophytism in the Arabidopsis root mycobiome.</title>
        <authorList>
            <person name="Mesny F."/>
            <person name="Miyauchi S."/>
            <person name="Thiergart T."/>
            <person name="Pickel B."/>
            <person name="Atanasova L."/>
            <person name="Karlsson M."/>
            <person name="Huettel B."/>
            <person name="Barry K.W."/>
            <person name="Haridas S."/>
            <person name="Chen C."/>
            <person name="Bauer D."/>
            <person name="Andreopoulos W."/>
            <person name="Pangilinan J."/>
            <person name="LaButti K."/>
            <person name="Riley R."/>
            <person name="Lipzen A."/>
            <person name="Clum A."/>
            <person name="Drula E."/>
            <person name="Henrissat B."/>
            <person name="Kohler A."/>
            <person name="Grigoriev I.V."/>
            <person name="Martin F.M."/>
            <person name="Hacquard S."/>
        </authorList>
    </citation>
    <scope>NUCLEOTIDE SEQUENCE</scope>
    <source>
        <strain evidence="2">MPI-CAGE-CH-0243</strain>
    </source>
</reference>
<evidence type="ECO:0000313" key="2">
    <source>
        <dbReference type="EMBL" id="KAH7122568.1"/>
    </source>
</evidence>
<accession>A0A9P9IHT2</accession>
<sequence length="129" mass="13861">MKLTTLATVIASSLAFAGNTAAYTCYSDGFAWNSAQRLDALALVDGWCNKLGRRYFAGGEQVKECIGSFDNGRNKLQLRIKNGLSGGTFLEPNTCRAQMNPIVNGCARGGYEDNANGWRPRVDPGTGCD</sequence>
<evidence type="ECO:0000256" key="1">
    <source>
        <dbReference type="SAM" id="SignalP"/>
    </source>
</evidence>
<protein>
    <submittedName>
        <fullName evidence="2">Uncharacterized protein</fullName>
    </submittedName>
</protein>
<dbReference type="OrthoDB" id="4414337at2759"/>